<dbReference type="InterPro" id="IPR034733">
    <property type="entry name" value="AcCoA_carboxyl_beta"/>
</dbReference>
<name>A0ABT0FJZ3_9ACTN</name>
<evidence type="ECO:0000256" key="10">
    <source>
        <dbReference type="ARBA" id="ARBA00023267"/>
    </source>
</evidence>
<evidence type="ECO:0000259" key="13">
    <source>
        <dbReference type="PROSITE" id="PS50968"/>
    </source>
</evidence>
<evidence type="ECO:0000313" key="18">
    <source>
        <dbReference type="Proteomes" id="UP001317259"/>
    </source>
</evidence>
<dbReference type="InterPro" id="IPR016185">
    <property type="entry name" value="PreATP-grasp_dom_sf"/>
</dbReference>
<evidence type="ECO:0000256" key="12">
    <source>
        <dbReference type="SAM" id="MobiDB-lite"/>
    </source>
</evidence>
<dbReference type="PROSITE" id="PS50968">
    <property type="entry name" value="BIOTINYL_LIPOYL"/>
    <property type="match status" value="1"/>
</dbReference>
<dbReference type="Gene3D" id="3.30.470.20">
    <property type="entry name" value="ATP-grasp fold, B domain"/>
    <property type="match status" value="1"/>
</dbReference>
<evidence type="ECO:0000259" key="15">
    <source>
        <dbReference type="PROSITE" id="PS50979"/>
    </source>
</evidence>
<dbReference type="InterPro" id="IPR011761">
    <property type="entry name" value="ATP-grasp"/>
</dbReference>
<dbReference type="SUPFAM" id="SSF56059">
    <property type="entry name" value="Glutathione synthetase ATP-binding domain-like"/>
    <property type="match status" value="1"/>
</dbReference>
<dbReference type="PANTHER" id="PTHR18866">
    <property type="entry name" value="CARBOXYLASE:PYRUVATE/ACETYL-COA/PROPIONYL-COA CARBOXYLASE"/>
    <property type="match status" value="1"/>
</dbReference>
<keyword evidence="10" id="KW-0092">Biotin</keyword>
<dbReference type="InterPro" id="IPR013537">
    <property type="entry name" value="AcCoA_COase_cen"/>
</dbReference>
<evidence type="ECO:0000256" key="7">
    <source>
        <dbReference type="ARBA" id="ARBA00022840"/>
    </source>
</evidence>
<dbReference type="InterPro" id="IPR005479">
    <property type="entry name" value="CPAse_ATP-bd"/>
</dbReference>
<keyword evidence="5 11" id="KW-0547">Nucleotide-binding</keyword>
<dbReference type="PROSITE" id="PS00867">
    <property type="entry name" value="CPSASE_2"/>
    <property type="match status" value="1"/>
</dbReference>
<evidence type="ECO:0000259" key="14">
    <source>
        <dbReference type="PROSITE" id="PS50975"/>
    </source>
</evidence>
<gene>
    <name evidence="17" type="ORF">MF672_002315</name>
</gene>
<sequence>MFSRVAIVNRGEAAMRLIHTVRDLSAETGKRIETVALYTDADRDATFVREADLAYPLGPAAARPYLDHAVLERALVATEADAAWVGWGFVAEDPAFAELCERIGVTFVGPSADAMRRLGDKIGAKLIAEEVGVPVAPWSRGPVATLEEALEAGERIGYPLMLKATAGGGGRGIRMVASAADLADAYERTSQEALRSFGSGVVFLERLVTGARHVEVQVIADGQGTAWALGVRDCSVQRRNQKVIEESASPVLSPEQAAELKASAERLAVAVGYRGACTVEFLYHPGERIFAFLEVNTRLQVEHPITEITTGTDLVRLQLHVAAGGRLEGPQPVESGHAIEARLNAEDPDRDFAPSPGRIARLALPAGPGIRVDTGVSEGDTIPADFDSMIAKIIAYGRDREQALGRLRRAMADTTVLIDGGATNKSFVLDLLDQPEVIDASADTGWIDRVRAEGRLVSHRHSAIALAAVAIEAYREEEELSRRRLLSTAYGGRPQVRHDPGRPLDLKLRGVGYQVSVARTGGRRYRVAVSGALADVEVERFDAHSATIVVNGERFRLVSATHGPIHLVEVEGVTHRISRDEGGVVRSPAPALVVGAPLAVGDEVEAGAPILVLESMKMETVLRAPFRARVRELAVSVGSQVGTGAPLLRLEPLGEEGPREEAGPVEVDLPAEPADLSAAGRVERALQDLRNLLLGFDADPYDSKRALSDYLAARAELGGRLLEGELDLLTVFADLCELSRNTPGGDADTEPHSAVHSPREFFHSYLKSLDVERAGLTEGFQAKLAKVLAHYGVDGFDRTPELEAAVFRIFLAQQRMSTDVAIVSELLRQWLAGAPPLESLSEPAGLTLERLVEATQVRFPTVSDLARGVVFRWFAQPLLRRNRARVYASVRDHLRHLDRDPQAPDRAERIQAMVASAEPLVRLIGQRIGHAGRDHAPLLEVLTRRYYGNRGLSEVSVRDSGGCRFVTAERTDPGGRPTRVVATAVDIEALPGAIGAVGALAADAEERGLVADLYVTWEDQPDADAMAVRLSGLLAEHAMPAGVRRVTVIVAGTSGAVIHHHFTFRPEEPRSTGGRPDGQGTDAGRPEGPRVIGGRPAGQGTDAGRPEEPRSTGGRPDGQGTDAGRPEEPRETGGGQGLVEDRLIRGIHPQIARRLQLQRWREFDLTRLPSADEEIYLFKAVAKSNAADERLIAMGQVRDLTPLREADGRLVALPAVEDAIIAGLDAIRNIQLQRPQNRRLDTNRIMMYVWPSTELSHDELNALVQRILPTTAGAGLEEVEFVARQRNAAGELSEVAVRITLDAGRGASLFVEKPSTEPVRPLDDYRQKVLRAARRGNVYPYELTGMLGHFVEHDLDEHGALVPVDRPKGRNSAAIVAGVVTTPTVRHPEGVTRVVLLGDPTKALGALSEPECSRVIAALDLAERMRVPLEWYALSAGARISMSSGTENMDWVAAALKRIVTFTQAGGEINIVVSGINVGAQPYWNAEATMLMHTKGVLVMTPDSAMVLTGKQALDFSGGVSAEDNYGIGGYDRVMGPNGQAQYWAPNLQAARDVLMAHYDHTYVVPGESAPRRAETADPADRDVSGYPHLIAGSDFATVGEIFSAAKNPDRKKPFDIRTVMRALSDQDHPVLERWAGMEDAETSVVQDVHIGGWPVCLVGIESRSVPRRGFPPTDGPDSYTAGTLFPRSSKKTARAINAASGNRPLVVLANLSGFDGSPESMRKLQLEYGAEIGRAIVNFDGPIVFCVISRYHGGAFVVFSKALNPNLTVLALEGSFASVLGGAPAAAVVFASEVSHRTATDERVTDLQSRISAASGAERAALNARLVEVQAAVRAEKLGEVAAEFDRVHSIQRAVEVGSVDAIISAAEMRPRIIEAIERGMAGRS</sequence>
<dbReference type="SUPFAM" id="SSF51230">
    <property type="entry name" value="Single hybrid motif"/>
    <property type="match status" value="1"/>
</dbReference>
<evidence type="ECO:0000256" key="2">
    <source>
        <dbReference type="ARBA" id="ARBA00013263"/>
    </source>
</evidence>
<dbReference type="InterPro" id="IPR011764">
    <property type="entry name" value="Biotin_carboxylation_dom"/>
</dbReference>
<dbReference type="InterPro" id="IPR000089">
    <property type="entry name" value="Biotin_lipoyl"/>
</dbReference>
<dbReference type="SUPFAM" id="SSF52440">
    <property type="entry name" value="PreATP-grasp domain"/>
    <property type="match status" value="1"/>
</dbReference>
<dbReference type="Gene3D" id="3.90.226.10">
    <property type="entry name" value="2-enoyl-CoA Hydratase, Chain A, domain 1"/>
    <property type="match status" value="2"/>
</dbReference>
<dbReference type="EC" id="6.3.4.14" evidence="2"/>
<dbReference type="PROSITE" id="PS00866">
    <property type="entry name" value="CPSASE_1"/>
    <property type="match status" value="1"/>
</dbReference>
<evidence type="ECO:0000256" key="4">
    <source>
        <dbReference type="ARBA" id="ARBA00022598"/>
    </source>
</evidence>
<dbReference type="InterPro" id="IPR011053">
    <property type="entry name" value="Single_hybrid_motif"/>
</dbReference>
<evidence type="ECO:0000256" key="1">
    <source>
        <dbReference type="ARBA" id="ARBA00001953"/>
    </source>
</evidence>
<dbReference type="InterPro" id="IPR011054">
    <property type="entry name" value="Rudment_hybrid_motif"/>
</dbReference>
<dbReference type="Pfam" id="PF08326">
    <property type="entry name" value="ACC_central"/>
    <property type="match status" value="1"/>
</dbReference>
<evidence type="ECO:0000259" key="16">
    <source>
        <dbReference type="PROSITE" id="PS50989"/>
    </source>
</evidence>
<dbReference type="PROSITE" id="PS50975">
    <property type="entry name" value="ATP_GRASP"/>
    <property type="match status" value="1"/>
</dbReference>
<keyword evidence="8" id="KW-0443">Lipid metabolism</keyword>
<dbReference type="InterPro" id="IPR005481">
    <property type="entry name" value="BC-like_N"/>
</dbReference>
<reference evidence="17 18" key="1">
    <citation type="submission" date="2022-04" db="EMBL/GenBank/DDBJ databases">
        <title>Genome draft of Actinomadura sp. ATCC 31491.</title>
        <authorList>
            <person name="Shi X."/>
            <person name="Du Y."/>
        </authorList>
    </citation>
    <scope>NUCLEOTIDE SEQUENCE [LARGE SCALE GENOMIC DNA]</scope>
    <source>
        <strain evidence="17 18">ATCC 31491</strain>
    </source>
</reference>
<dbReference type="Gene3D" id="2.40.50.100">
    <property type="match status" value="1"/>
</dbReference>
<organism evidence="17 18">
    <name type="scientific">Actinomadura luzonensis</name>
    <dbReference type="NCBI Taxonomy" id="2805427"/>
    <lineage>
        <taxon>Bacteria</taxon>
        <taxon>Bacillati</taxon>
        <taxon>Actinomycetota</taxon>
        <taxon>Actinomycetes</taxon>
        <taxon>Streptosporangiales</taxon>
        <taxon>Thermomonosporaceae</taxon>
        <taxon>Actinomadura</taxon>
    </lineage>
</organism>
<comment type="caution">
    <text evidence="17">The sequence shown here is derived from an EMBL/GenBank/DDBJ whole genome shotgun (WGS) entry which is preliminary data.</text>
</comment>
<feature type="region of interest" description="Disordered" evidence="12">
    <location>
        <begin position="1061"/>
        <end position="1142"/>
    </location>
</feature>
<dbReference type="InterPro" id="IPR011763">
    <property type="entry name" value="COA_CT_C"/>
</dbReference>
<dbReference type="PANTHER" id="PTHR18866:SF33">
    <property type="entry name" value="METHYLCROTONOYL-COA CARBOXYLASE SUBUNIT ALPHA, MITOCHONDRIAL-RELATED"/>
    <property type="match status" value="1"/>
</dbReference>
<evidence type="ECO:0000313" key="17">
    <source>
        <dbReference type="EMBL" id="MCK2212637.1"/>
    </source>
</evidence>
<evidence type="ECO:0000256" key="9">
    <source>
        <dbReference type="ARBA" id="ARBA00023160"/>
    </source>
</evidence>
<dbReference type="InterPro" id="IPR029045">
    <property type="entry name" value="ClpP/crotonase-like_dom_sf"/>
</dbReference>
<dbReference type="CDD" id="cd06850">
    <property type="entry name" value="biotinyl_domain"/>
    <property type="match status" value="1"/>
</dbReference>
<keyword evidence="18" id="KW-1185">Reference proteome</keyword>
<dbReference type="SUPFAM" id="SSF52096">
    <property type="entry name" value="ClpP/crotonase"/>
    <property type="match status" value="2"/>
</dbReference>
<dbReference type="InterPro" id="IPR050856">
    <property type="entry name" value="Biotin_carboxylase_complex"/>
</dbReference>
<dbReference type="Proteomes" id="UP001317259">
    <property type="component" value="Unassembled WGS sequence"/>
</dbReference>
<dbReference type="Pfam" id="PF00364">
    <property type="entry name" value="Biotin_lipoyl"/>
    <property type="match status" value="1"/>
</dbReference>
<dbReference type="Pfam" id="PF02786">
    <property type="entry name" value="CPSase_L_D2"/>
    <property type="match status" value="1"/>
</dbReference>
<dbReference type="Pfam" id="PF02785">
    <property type="entry name" value="Biotin_carb_C"/>
    <property type="match status" value="1"/>
</dbReference>
<dbReference type="SUPFAM" id="SSF51246">
    <property type="entry name" value="Rudiment single hybrid motif"/>
    <property type="match status" value="1"/>
</dbReference>
<dbReference type="PROSITE" id="PS50989">
    <property type="entry name" value="COA_CT_CTER"/>
    <property type="match status" value="1"/>
</dbReference>
<keyword evidence="9" id="KW-0275">Fatty acid biosynthesis</keyword>
<feature type="domain" description="CoA carboxyltransferase C-terminal" evidence="16">
    <location>
        <begin position="1601"/>
        <end position="1880"/>
    </location>
</feature>
<dbReference type="SMART" id="SM00878">
    <property type="entry name" value="Biotin_carb_C"/>
    <property type="match status" value="1"/>
</dbReference>
<protein>
    <recommendedName>
        <fullName evidence="2">biotin carboxylase</fullName>
        <ecNumber evidence="2">6.3.4.14</ecNumber>
    </recommendedName>
</protein>
<dbReference type="InterPro" id="IPR005482">
    <property type="entry name" value="Biotin_COase_C"/>
</dbReference>
<accession>A0ABT0FJZ3</accession>
<dbReference type="Pfam" id="PF00289">
    <property type="entry name" value="Biotin_carb_N"/>
    <property type="match status" value="1"/>
</dbReference>
<feature type="domain" description="ATP-grasp" evidence="14">
    <location>
        <begin position="125"/>
        <end position="323"/>
    </location>
</feature>
<proteinExistence type="predicted"/>
<keyword evidence="7 11" id="KW-0067">ATP-binding</keyword>
<dbReference type="RefSeq" id="WP_242376111.1">
    <property type="nucleotide sequence ID" value="NZ_JAKRKC020000001.1"/>
</dbReference>
<keyword evidence="6" id="KW-0276">Fatty acid metabolism</keyword>
<feature type="domain" description="Biotin carboxylation" evidence="15">
    <location>
        <begin position="1"/>
        <end position="452"/>
    </location>
</feature>
<dbReference type="Pfam" id="PF01039">
    <property type="entry name" value="Carboxyl_trans"/>
    <property type="match status" value="1"/>
</dbReference>
<dbReference type="PROSITE" id="PS50979">
    <property type="entry name" value="BC"/>
    <property type="match status" value="1"/>
</dbReference>
<evidence type="ECO:0000256" key="11">
    <source>
        <dbReference type="PROSITE-ProRule" id="PRU00409"/>
    </source>
</evidence>
<keyword evidence="3" id="KW-0444">Lipid biosynthesis</keyword>
<evidence type="ECO:0000256" key="5">
    <source>
        <dbReference type="ARBA" id="ARBA00022741"/>
    </source>
</evidence>
<evidence type="ECO:0000256" key="3">
    <source>
        <dbReference type="ARBA" id="ARBA00022516"/>
    </source>
</evidence>
<dbReference type="EMBL" id="JAKRKC020000001">
    <property type="protein sequence ID" value="MCK2212637.1"/>
    <property type="molecule type" value="Genomic_DNA"/>
</dbReference>
<comment type="cofactor">
    <cofactor evidence="1">
        <name>biotin</name>
        <dbReference type="ChEBI" id="CHEBI:57586"/>
    </cofactor>
</comment>
<keyword evidence="4" id="KW-0436">Ligase</keyword>
<feature type="domain" description="Lipoyl-binding" evidence="13">
    <location>
        <begin position="568"/>
        <end position="651"/>
    </location>
</feature>
<evidence type="ECO:0000256" key="8">
    <source>
        <dbReference type="ARBA" id="ARBA00023098"/>
    </source>
</evidence>
<evidence type="ECO:0000256" key="6">
    <source>
        <dbReference type="ARBA" id="ARBA00022832"/>
    </source>
</evidence>